<dbReference type="FunCoup" id="A0A7M7PTA2">
    <property type="interactions" value="337"/>
</dbReference>
<protein>
    <recommendedName>
        <fullName evidence="9">Synapsin</fullName>
    </recommendedName>
</protein>
<dbReference type="InterPro" id="IPR020897">
    <property type="entry name" value="Synapsin_pre-ATP-grasp_dom"/>
</dbReference>
<feature type="domain" description="Synapsin ATP-binding" evidence="6">
    <location>
        <begin position="124"/>
        <end position="171"/>
    </location>
</feature>
<keyword evidence="8" id="KW-1185">Reference proteome</keyword>
<accession>A0A7M7PTA2</accession>
<dbReference type="InterPro" id="IPR001359">
    <property type="entry name" value="Synapsin"/>
</dbReference>
<dbReference type="OMA" id="PICVPEF"/>
<evidence type="ECO:0000256" key="4">
    <source>
        <dbReference type="ARBA" id="ARBA00034103"/>
    </source>
</evidence>
<dbReference type="GO" id="GO:0097091">
    <property type="term" value="P:synaptic vesicle clustering"/>
    <property type="evidence" value="ECO:0000318"/>
    <property type="project" value="GO_Central"/>
</dbReference>
<evidence type="ECO:0000313" key="7">
    <source>
        <dbReference type="EnsemblMetazoa" id="XP_030855956"/>
    </source>
</evidence>
<dbReference type="PRINTS" id="PR01368">
    <property type="entry name" value="SYNAPSIN"/>
</dbReference>
<dbReference type="Gene3D" id="3.40.50.20">
    <property type="match status" value="1"/>
</dbReference>
<keyword evidence="3" id="KW-0770">Synapse</keyword>
<dbReference type="Pfam" id="PF02078">
    <property type="entry name" value="Synapsin"/>
    <property type="match status" value="1"/>
</dbReference>
<comment type="similarity">
    <text evidence="1">Belongs to the synapsin family.</text>
</comment>
<dbReference type="FunFam" id="3.40.50.20:FF:000008">
    <property type="entry name" value="Synapsin III"/>
    <property type="match status" value="1"/>
</dbReference>
<dbReference type="Pfam" id="PF02750">
    <property type="entry name" value="Synapsin_C"/>
    <property type="match status" value="1"/>
</dbReference>
<dbReference type="KEGG" id="spu:115929938"/>
<evidence type="ECO:0000313" key="8">
    <source>
        <dbReference type="Proteomes" id="UP000007110"/>
    </source>
</evidence>
<proteinExistence type="inferred from homology"/>
<organism evidence="7 8">
    <name type="scientific">Strongylocentrotus purpuratus</name>
    <name type="common">Purple sea urchin</name>
    <dbReference type="NCBI Taxonomy" id="7668"/>
    <lineage>
        <taxon>Eukaryota</taxon>
        <taxon>Metazoa</taxon>
        <taxon>Echinodermata</taxon>
        <taxon>Eleutherozoa</taxon>
        <taxon>Echinozoa</taxon>
        <taxon>Echinoidea</taxon>
        <taxon>Euechinoidea</taxon>
        <taxon>Echinacea</taxon>
        <taxon>Camarodonta</taxon>
        <taxon>Echinidea</taxon>
        <taxon>Strongylocentrotidae</taxon>
        <taxon>Strongylocentrotus</taxon>
    </lineage>
</organism>
<dbReference type="GO" id="GO:0050808">
    <property type="term" value="P:synapse organization"/>
    <property type="evidence" value="ECO:0000318"/>
    <property type="project" value="GO_Central"/>
</dbReference>
<name>A0A7M7PTA2_STRPU</name>
<dbReference type="OrthoDB" id="10249572at2759"/>
<dbReference type="InterPro" id="IPR020898">
    <property type="entry name" value="Synapsin_ATP-bd_dom"/>
</dbReference>
<sequence length="192" mass="22816">MPRRDNSMGFLSSLAPRQEKGNQKTLLVIDDLHTDWAKYFRGKLIHGEYEIRVEQCEFSELNLASYSDAGVTVDMRGIRQGQRVVRTFKPDYVLVRQHARSMEVQEDWRNLVIGFQYGNVPSLNSWQVVYNFMDKPWVFSQLTTRQEKLGKEKFPLVDQAFFPNHREMVSDDTVMEERYIYNEKMEMMKKEE</sequence>
<keyword evidence="2" id="KW-0597">Phosphoprotein</keyword>
<dbReference type="PANTHER" id="PTHR10841">
    <property type="entry name" value="SYNAPSIN"/>
    <property type="match status" value="1"/>
</dbReference>
<dbReference type="InParanoid" id="A0A7M7PTA2"/>
<evidence type="ECO:0008006" key="9">
    <source>
        <dbReference type="Google" id="ProtNLM"/>
    </source>
</evidence>
<dbReference type="GeneID" id="115929938"/>
<evidence type="ECO:0000256" key="2">
    <source>
        <dbReference type="ARBA" id="ARBA00022553"/>
    </source>
</evidence>
<reference evidence="7" key="2">
    <citation type="submission" date="2021-01" db="UniProtKB">
        <authorList>
            <consortium name="EnsemblMetazoa"/>
        </authorList>
    </citation>
    <scope>IDENTIFICATION</scope>
</reference>
<dbReference type="AlphaFoldDB" id="A0A7M7PTA2"/>
<dbReference type="GO" id="GO:0007269">
    <property type="term" value="P:neurotransmitter secretion"/>
    <property type="evidence" value="ECO:0007669"/>
    <property type="project" value="InterPro"/>
</dbReference>
<dbReference type="GO" id="GO:0030672">
    <property type="term" value="C:synaptic vesicle membrane"/>
    <property type="evidence" value="ECO:0000318"/>
    <property type="project" value="GO_Central"/>
</dbReference>
<dbReference type="PANTHER" id="PTHR10841:SF17">
    <property type="entry name" value="SYNAPSIN"/>
    <property type="match status" value="1"/>
</dbReference>
<dbReference type="SUPFAM" id="SSF52440">
    <property type="entry name" value="PreATP-grasp domain"/>
    <property type="match status" value="1"/>
</dbReference>
<dbReference type="Proteomes" id="UP000007110">
    <property type="component" value="Unassembled WGS sequence"/>
</dbReference>
<evidence type="ECO:0000259" key="6">
    <source>
        <dbReference type="Pfam" id="PF02750"/>
    </source>
</evidence>
<comment type="subcellular location">
    <subcellularLocation>
        <location evidence="4">Synapse</location>
    </subcellularLocation>
</comment>
<evidence type="ECO:0000256" key="1">
    <source>
        <dbReference type="ARBA" id="ARBA00008243"/>
    </source>
</evidence>
<evidence type="ECO:0000259" key="5">
    <source>
        <dbReference type="Pfam" id="PF02078"/>
    </source>
</evidence>
<reference evidence="8" key="1">
    <citation type="submission" date="2015-02" db="EMBL/GenBank/DDBJ databases">
        <title>Genome sequencing for Strongylocentrotus purpuratus.</title>
        <authorList>
            <person name="Murali S."/>
            <person name="Liu Y."/>
            <person name="Vee V."/>
            <person name="English A."/>
            <person name="Wang M."/>
            <person name="Skinner E."/>
            <person name="Han Y."/>
            <person name="Muzny D.M."/>
            <person name="Worley K.C."/>
            <person name="Gibbs R.A."/>
        </authorList>
    </citation>
    <scope>NUCLEOTIDE SEQUENCE</scope>
</reference>
<dbReference type="RefSeq" id="XP_030855956.1">
    <property type="nucleotide sequence ID" value="XM_031000096.1"/>
</dbReference>
<dbReference type="EnsemblMetazoa" id="XM_031000096">
    <property type="protein sequence ID" value="XP_030855956"/>
    <property type="gene ID" value="LOC115929938"/>
</dbReference>
<evidence type="ECO:0000256" key="3">
    <source>
        <dbReference type="ARBA" id="ARBA00023018"/>
    </source>
</evidence>
<dbReference type="InterPro" id="IPR016185">
    <property type="entry name" value="PreATP-grasp_dom_sf"/>
</dbReference>
<feature type="domain" description="Synapsin pre-ATP-grasp" evidence="5">
    <location>
        <begin position="21"/>
        <end position="122"/>
    </location>
</feature>